<dbReference type="AlphaFoldDB" id="A0A3M7QSJ3"/>
<sequence length="112" mass="13298">MPHFELSEFAKIIEGYGGPLGLDTNKPKKRIKKISFSSRKFYALSGVILFCCDLMMIHWEVKGKEKKVIRSPEFIKFVMLEYEKRFFLHKIYLTKIELKCLLFMSLIREKSI</sequence>
<accession>A0A3M7QSJ3</accession>
<comment type="caution">
    <text evidence="1">The sequence shown here is derived from an EMBL/GenBank/DDBJ whole genome shotgun (WGS) entry which is preliminary data.</text>
</comment>
<keyword evidence="2" id="KW-1185">Reference proteome</keyword>
<dbReference type="Proteomes" id="UP000276133">
    <property type="component" value="Unassembled WGS sequence"/>
</dbReference>
<gene>
    <name evidence="1" type="ORF">BpHYR1_028572</name>
</gene>
<dbReference type="EMBL" id="REGN01005195">
    <property type="protein sequence ID" value="RNA14417.1"/>
    <property type="molecule type" value="Genomic_DNA"/>
</dbReference>
<protein>
    <submittedName>
        <fullName evidence="1">Uncharacterized protein</fullName>
    </submittedName>
</protein>
<reference evidence="1 2" key="1">
    <citation type="journal article" date="2018" name="Sci. Rep.">
        <title>Genomic signatures of local adaptation to the degree of environmental predictability in rotifers.</title>
        <authorList>
            <person name="Franch-Gras L."/>
            <person name="Hahn C."/>
            <person name="Garcia-Roger E.M."/>
            <person name="Carmona M.J."/>
            <person name="Serra M."/>
            <person name="Gomez A."/>
        </authorList>
    </citation>
    <scope>NUCLEOTIDE SEQUENCE [LARGE SCALE GENOMIC DNA]</scope>
    <source>
        <strain evidence="1">HYR1</strain>
    </source>
</reference>
<proteinExistence type="predicted"/>
<organism evidence="1 2">
    <name type="scientific">Brachionus plicatilis</name>
    <name type="common">Marine rotifer</name>
    <name type="synonym">Brachionus muelleri</name>
    <dbReference type="NCBI Taxonomy" id="10195"/>
    <lineage>
        <taxon>Eukaryota</taxon>
        <taxon>Metazoa</taxon>
        <taxon>Spiralia</taxon>
        <taxon>Gnathifera</taxon>
        <taxon>Rotifera</taxon>
        <taxon>Eurotatoria</taxon>
        <taxon>Monogononta</taxon>
        <taxon>Pseudotrocha</taxon>
        <taxon>Ploima</taxon>
        <taxon>Brachionidae</taxon>
        <taxon>Brachionus</taxon>
    </lineage>
</organism>
<evidence type="ECO:0000313" key="1">
    <source>
        <dbReference type="EMBL" id="RNA14417.1"/>
    </source>
</evidence>
<name>A0A3M7QSJ3_BRAPC</name>
<evidence type="ECO:0000313" key="2">
    <source>
        <dbReference type="Proteomes" id="UP000276133"/>
    </source>
</evidence>